<name>A0A7J3G2Z5_CALS0</name>
<evidence type="ECO:0000313" key="2">
    <source>
        <dbReference type="EMBL" id="HGL40154.1"/>
    </source>
</evidence>
<evidence type="ECO:0000256" key="1">
    <source>
        <dbReference type="SAM" id="Phobius"/>
    </source>
</evidence>
<dbReference type="InterPro" id="IPR011047">
    <property type="entry name" value="Quinoprotein_ADH-like_sf"/>
</dbReference>
<proteinExistence type="predicted"/>
<keyword evidence="1" id="KW-1133">Transmembrane helix</keyword>
<comment type="caution">
    <text evidence="2">The sequence shown here is derived from an EMBL/GenBank/DDBJ whole genome shotgun (WGS) entry which is preliminary data.</text>
</comment>
<reference evidence="2" key="1">
    <citation type="journal article" date="2020" name="mSystems">
        <title>Genome- and Community-Level Interaction Insights into Carbon Utilization and Element Cycling Functions of Hydrothermarchaeota in Hydrothermal Sediment.</title>
        <authorList>
            <person name="Zhou Z."/>
            <person name="Liu Y."/>
            <person name="Xu W."/>
            <person name="Pan J."/>
            <person name="Luo Z.H."/>
            <person name="Li M."/>
        </authorList>
    </citation>
    <scope>NUCLEOTIDE SEQUENCE [LARGE SCALE GENOMIC DNA]</scope>
    <source>
        <strain evidence="2">SpSt-669</strain>
    </source>
</reference>
<evidence type="ECO:0008006" key="3">
    <source>
        <dbReference type="Google" id="ProtNLM"/>
    </source>
</evidence>
<keyword evidence="1" id="KW-0812">Transmembrane</keyword>
<dbReference type="SUPFAM" id="SSF50998">
    <property type="entry name" value="Quinoprotein alcohol dehydrogenase-like"/>
    <property type="match status" value="1"/>
</dbReference>
<accession>A0A7J3G2Z5</accession>
<organism evidence="2">
    <name type="scientific">Caldiarchaeum subterraneum</name>
    <dbReference type="NCBI Taxonomy" id="311458"/>
    <lineage>
        <taxon>Archaea</taxon>
        <taxon>Nitrososphaerota</taxon>
        <taxon>Candidatus Caldarchaeales</taxon>
        <taxon>Candidatus Caldarchaeaceae</taxon>
        <taxon>Candidatus Caldarchaeum</taxon>
    </lineage>
</organism>
<feature type="transmembrane region" description="Helical" evidence="1">
    <location>
        <begin position="668"/>
        <end position="685"/>
    </location>
</feature>
<dbReference type="AlphaFoldDB" id="A0A7J3G2Z5"/>
<protein>
    <recommendedName>
        <fullName evidence="3">WD40 repeat domain-containing protein</fullName>
    </recommendedName>
</protein>
<keyword evidence="1" id="KW-0472">Membrane</keyword>
<sequence length="692" mass="73579">MRSIVFLISLSLLFSTLITHVSASEEPFLKIRIEPLTIGGDLYSAALSQDRVVAVGRSGSVVIWGHDRLSIFSVSQSDLLSISCMERICVAVGAKGVVAEIDPHAETYRSYTVSQKDLSRAALSGGTAAIAARTEVLIYRLGGVISRTIDVGADVSSITWRGSEVLVAAGGRILSLDPETGSSKLLMENKNMKMVNVYDINGRLWVLTDKGLMVDGNLTLPGQFSGMKPVPRGFILYRDQLVSFYDVIDRKLYTVANLLQKASDIVAYGEAFVAVGPSGYLAIVEEGVERRLAAPMMEYAAAVSDGGGGVLVASKTGSLLHYRDGVFTAYLMGDQPKAMALVYGDIVILGRQGLWVFDRGELKAVQAAVRAEDFNDIAPSSTLWVTLVGAGGKVAEVGRGGELSTEQPTTNNLLAVTRGFAVGDKVAVMLGPETRVSKQESKLVDVQSTACGAIAVSDSGEVVYLRKDSITKSQVAGKPKLTTVSVNPRGAYALAGGMKGELVMYDGYNATVLPTALPEEVRAIAWIDERTAIIATSKAVYRLVELGLPNPFFEVKAPRNMDVFSGSSRKIELTLLPRYGYSGKAEISISATGLGQYLSVNPRILSATLDPLCPSKASLELSAYPEAPEGSAAVNLLYQGRSTSIAINIAKPGTGNQQAQPIALPADIQLLALFGIAAIGAVLVFKKLIARR</sequence>
<dbReference type="EMBL" id="DTCM01000007">
    <property type="protein sequence ID" value="HGL40154.1"/>
    <property type="molecule type" value="Genomic_DNA"/>
</dbReference>
<gene>
    <name evidence="2" type="ORF">ENU43_00575</name>
</gene>